<feature type="transmembrane region" description="Helical" evidence="1">
    <location>
        <begin position="153"/>
        <end position="176"/>
    </location>
</feature>
<name>A0A5B8YI01_9FLAO</name>
<dbReference type="InterPro" id="IPR038770">
    <property type="entry name" value="Na+/solute_symporter_sf"/>
</dbReference>
<feature type="transmembrane region" description="Helical" evidence="1">
    <location>
        <begin position="124"/>
        <end position="147"/>
    </location>
</feature>
<dbReference type="InterPro" id="IPR016833">
    <property type="entry name" value="Put_Na-Bile_cotransptr"/>
</dbReference>
<organism evidence="2 3">
    <name type="scientific">Antarcticibacterium arcticum</name>
    <dbReference type="NCBI Taxonomy" id="2585771"/>
    <lineage>
        <taxon>Bacteria</taxon>
        <taxon>Pseudomonadati</taxon>
        <taxon>Bacteroidota</taxon>
        <taxon>Flavobacteriia</taxon>
        <taxon>Flavobacteriales</taxon>
        <taxon>Flavobacteriaceae</taxon>
        <taxon>Antarcticibacterium</taxon>
    </lineage>
</organism>
<feature type="transmembrane region" description="Helical" evidence="1">
    <location>
        <begin position="91"/>
        <end position="117"/>
    </location>
</feature>
<dbReference type="Pfam" id="PF13593">
    <property type="entry name" value="SBF_like"/>
    <property type="match status" value="1"/>
</dbReference>
<feature type="transmembrane region" description="Helical" evidence="1">
    <location>
        <begin position="35"/>
        <end position="53"/>
    </location>
</feature>
<keyword evidence="1" id="KW-0812">Transmembrane</keyword>
<protein>
    <submittedName>
        <fullName evidence="2">Bile acid:sodium symporter</fullName>
    </submittedName>
</protein>
<feature type="transmembrane region" description="Helical" evidence="1">
    <location>
        <begin position="65"/>
        <end position="85"/>
    </location>
</feature>
<proteinExistence type="predicted"/>
<evidence type="ECO:0000313" key="2">
    <source>
        <dbReference type="EMBL" id="QED37241.1"/>
    </source>
</evidence>
<feature type="transmembrane region" description="Helical" evidence="1">
    <location>
        <begin position="225"/>
        <end position="246"/>
    </location>
</feature>
<sequence>MKFNGFIAALFAAILLAWLFPAALSALPLGSIIDVGIGLIFFFYGLKLAPSELRLGFLNYKSHILIQLTTFVLFPILTFLFIPLFEGGTSSPLWLAIFFLGVLPSTVSSSVVMVAIARGNLPTAIFNASISGLIGIIATPLWLSLFMTKTGDFAISTIITKLLFQIVLPLIFGLLLQGFLGNFARTHGKKLGLFDKSVIVLIVFSSFSNSFSSGLFASINPLNLLKLSAIVMGLFFIVYALTGYLCKLFNFSKEDTITVKFAGTKKSLVHGSVMAKIIFGGSASLGLLLLPIMLYHILQLLLVALYAERYRKQWLQKELLKQQGIN</sequence>
<dbReference type="PANTHER" id="PTHR18640">
    <property type="entry name" value="SOLUTE CARRIER FAMILY 10 MEMBER 7"/>
    <property type="match status" value="1"/>
</dbReference>
<dbReference type="PANTHER" id="PTHR18640:SF5">
    <property type="entry name" value="SODIUM_BILE ACID COTRANSPORTER 7"/>
    <property type="match status" value="1"/>
</dbReference>
<dbReference type="EMBL" id="CP042476">
    <property type="protein sequence ID" value="QED37241.1"/>
    <property type="molecule type" value="Genomic_DNA"/>
</dbReference>
<dbReference type="Gene3D" id="1.20.1530.20">
    <property type="match status" value="1"/>
</dbReference>
<keyword evidence="1" id="KW-0472">Membrane</keyword>
<gene>
    <name evidence="2" type="ORF">FK178_05735</name>
</gene>
<evidence type="ECO:0000256" key="1">
    <source>
        <dbReference type="SAM" id="Phobius"/>
    </source>
</evidence>
<keyword evidence="1" id="KW-1133">Transmembrane helix</keyword>
<feature type="transmembrane region" description="Helical" evidence="1">
    <location>
        <begin position="267"/>
        <end position="283"/>
    </location>
</feature>
<keyword evidence="3" id="KW-1185">Reference proteome</keyword>
<dbReference type="KEGG" id="anp:FK178_05735"/>
<accession>A0A5B8YI01</accession>
<evidence type="ECO:0000313" key="3">
    <source>
        <dbReference type="Proteomes" id="UP000321954"/>
    </source>
</evidence>
<dbReference type="RefSeq" id="WP_146831979.1">
    <property type="nucleotide sequence ID" value="NZ_CP042476.1"/>
</dbReference>
<reference evidence="2 3" key="1">
    <citation type="submission" date="2019-08" db="EMBL/GenBank/DDBJ databases">
        <title>Antarcticibacterium arcticum sp. nov., a bacterium isolated from marine sediment of the Canadian Beaufort Sea.</title>
        <authorList>
            <person name="Lee Y.M."/>
            <person name="Baek K."/>
            <person name="Lee D.-H."/>
            <person name="Shin S.C."/>
            <person name="Jin Y.K."/>
            <person name="Park Y."/>
        </authorList>
    </citation>
    <scope>NUCLEOTIDE SEQUENCE [LARGE SCALE GENOMIC DNA]</scope>
    <source>
        <strain evidence="2 3">PAMC 28998</strain>
    </source>
</reference>
<dbReference type="GO" id="GO:0005886">
    <property type="term" value="C:plasma membrane"/>
    <property type="evidence" value="ECO:0007669"/>
    <property type="project" value="TreeGrafter"/>
</dbReference>
<dbReference type="OrthoDB" id="9792271at2"/>
<dbReference type="PIRSF" id="PIRSF026166">
    <property type="entry name" value="UCP026166"/>
    <property type="match status" value="1"/>
</dbReference>
<feature type="transmembrane region" description="Helical" evidence="1">
    <location>
        <begin position="197"/>
        <end position="219"/>
    </location>
</feature>
<dbReference type="Proteomes" id="UP000321954">
    <property type="component" value="Chromosome"/>
</dbReference>
<dbReference type="AlphaFoldDB" id="A0A5B8YI01"/>